<dbReference type="SUPFAM" id="SSF56672">
    <property type="entry name" value="DNA/RNA polymerases"/>
    <property type="match status" value="1"/>
</dbReference>
<name>A0A7T8H2M0_CALRO</name>
<dbReference type="InterPro" id="IPR043502">
    <property type="entry name" value="DNA/RNA_pol_sf"/>
</dbReference>
<dbReference type="Pfam" id="PF00078">
    <property type="entry name" value="RVT_1"/>
    <property type="match status" value="1"/>
</dbReference>
<dbReference type="OrthoDB" id="410104at2759"/>
<dbReference type="InterPro" id="IPR043128">
    <property type="entry name" value="Rev_trsase/Diguanyl_cyclase"/>
</dbReference>
<dbReference type="PANTHER" id="PTHR47027:SF20">
    <property type="entry name" value="REVERSE TRANSCRIPTASE-LIKE PROTEIN WITH RNA-DIRECTED DNA POLYMERASE DOMAIN"/>
    <property type="match status" value="1"/>
</dbReference>
<keyword evidence="3" id="KW-1185">Reference proteome</keyword>
<accession>A0A7T8H2M0</accession>
<sequence length="723" mass="81275">MSGLPAVPSYTTFEDMTPQRPDWLAHIRLLKEDGRGPPMEAPISVEEIGGQILAIPMSEMAKYFNKILIEEDPQLTGDYRPITVLPHLTRVLHRVLANRIKTARISNRQKGFREVNGCSENNMILRNLIGTATSGQRYFPLAFAFIDLAKAFDSVSHTSLLRAARRVGVPPLIINYLEYLYNNARTRIGDQEATFKSGILQGDPLSGYLFNFVLDWVLDVAYNTTPVAKRNPVRVGATHVEALLFADDAVLVSRNVEGLQKLVDAFLTQCEKAGLKANPQKCAFTAIQTVGKAHFIDACEELSVMGEKLTPMNVSDTYKYLGVVFNPKGMVSTPILETIQEGLGRLNGIGLTVYQKYIALREHLIPRLIYSLTYGKVSQSQIRQADQVVRLAVKDWMKLARDTPREFYYAPTPSGGLALMELEVRRKLIQNKRISALRESRDPIVQAIIAQDPLYVRPQKATVGGLLCKDKDTADTLYAKALWAKTDTCGLASTAQGHRNFMFMRERGQKLTDATFCAAVQMMAGAPLTKAKRARFTQLPNGNKCESCADRVKNLQHILQVCPRVRGARIKRHDQVQALLEKSLKAKQRTYHRDNVIPMGGTVRKPDLVIIDKDKISVVDPTIVSDTLSLQESENSKAATYNTTEFKKALLRYFECEESHTIEQIEVVPIVINWRGIMSERTYRALVGTVGMTPQYVKYVQLKVLTASHMIYREERDRPDRDV</sequence>
<dbReference type="EMBL" id="CP045900">
    <property type="protein sequence ID" value="QQP42389.1"/>
    <property type="molecule type" value="Genomic_DNA"/>
</dbReference>
<organism evidence="2 3">
    <name type="scientific">Caligus rogercresseyi</name>
    <name type="common">Sea louse</name>
    <dbReference type="NCBI Taxonomy" id="217165"/>
    <lineage>
        <taxon>Eukaryota</taxon>
        <taxon>Metazoa</taxon>
        <taxon>Ecdysozoa</taxon>
        <taxon>Arthropoda</taxon>
        <taxon>Crustacea</taxon>
        <taxon>Multicrustacea</taxon>
        <taxon>Hexanauplia</taxon>
        <taxon>Copepoda</taxon>
        <taxon>Siphonostomatoida</taxon>
        <taxon>Caligidae</taxon>
        <taxon>Caligus</taxon>
    </lineage>
</organism>
<reference evidence="3" key="1">
    <citation type="submission" date="2021-01" db="EMBL/GenBank/DDBJ databases">
        <title>Caligus Genome Assembly.</title>
        <authorList>
            <person name="Gallardo-Escarate C."/>
        </authorList>
    </citation>
    <scope>NUCLEOTIDE SEQUENCE [LARGE SCALE GENOMIC DNA]</scope>
</reference>
<dbReference type="PANTHER" id="PTHR47027">
    <property type="entry name" value="REVERSE TRANSCRIPTASE DOMAIN-CONTAINING PROTEIN"/>
    <property type="match status" value="1"/>
</dbReference>
<protein>
    <recommendedName>
        <fullName evidence="1">Reverse transcriptase domain-containing protein</fullName>
    </recommendedName>
</protein>
<evidence type="ECO:0000259" key="1">
    <source>
        <dbReference type="PROSITE" id="PS50878"/>
    </source>
</evidence>
<dbReference type="GO" id="GO:0071897">
    <property type="term" value="P:DNA biosynthetic process"/>
    <property type="evidence" value="ECO:0007669"/>
    <property type="project" value="UniProtKB-ARBA"/>
</dbReference>
<dbReference type="CDD" id="cd01650">
    <property type="entry name" value="RT_nLTR_like"/>
    <property type="match status" value="1"/>
</dbReference>
<dbReference type="InterPro" id="IPR000477">
    <property type="entry name" value="RT_dom"/>
</dbReference>
<evidence type="ECO:0000313" key="3">
    <source>
        <dbReference type="Proteomes" id="UP000595437"/>
    </source>
</evidence>
<evidence type="ECO:0000313" key="2">
    <source>
        <dbReference type="EMBL" id="QQP42389.1"/>
    </source>
</evidence>
<dbReference type="Proteomes" id="UP000595437">
    <property type="component" value="Chromosome 11"/>
</dbReference>
<dbReference type="AlphaFoldDB" id="A0A7T8H2M0"/>
<feature type="domain" description="Reverse transcriptase" evidence="1">
    <location>
        <begin position="51"/>
        <end position="325"/>
    </location>
</feature>
<dbReference type="Gene3D" id="3.30.70.270">
    <property type="match status" value="1"/>
</dbReference>
<dbReference type="PROSITE" id="PS50878">
    <property type="entry name" value="RT_POL"/>
    <property type="match status" value="1"/>
</dbReference>
<gene>
    <name evidence="2" type="ORF">FKW44_017037</name>
</gene>
<proteinExistence type="predicted"/>